<evidence type="ECO:0000256" key="1">
    <source>
        <dbReference type="SAM" id="Phobius"/>
    </source>
</evidence>
<evidence type="ECO:0000313" key="4">
    <source>
        <dbReference type="EMBL" id="MBE8717682.1"/>
    </source>
</evidence>
<dbReference type="Gene3D" id="3.20.20.450">
    <property type="entry name" value="EAL domain"/>
    <property type="match status" value="1"/>
</dbReference>
<dbReference type="InterPro" id="IPR035919">
    <property type="entry name" value="EAL_sf"/>
</dbReference>
<comment type="caution">
    <text evidence="4">The sequence shown here is derived from an EMBL/GenBank/DDBJ whole genome shotgun (WGS) entry which is preliminary data.</text>
</comment>
<dbReference type="Proteomes" id="UP000652567">
    <property type="component" value="Unassembled WGS sequence"/>
</dbReference>
<reference evidence="4" key="1">
    <citation type="submission" date="2018-07" db="EMBL/GenBank/DDBJ databases">
        <title>Genome assembly of strain Ka43.</title>
        <authorList>
            <person name="Kukolya J."/>
            <person name="Nagy I."/>
            <person name="Horvath B."/>
            <person name="Toth A."/>
        </authorList>
    </citation>
    <scope>NUCLEOTIDE SEQUENCE</scope>
    <source>
        <strain evidence="4">KB43</strain>
    </source>
</reference>
<evidence type="ECO:0000259" key="2">
    <source>
        <dbReference type="PROSITE" id="PS50883"/>
    </source>
</evidence>
<protein>
    <submittedName>
        <fullName evidence="4">Bifunctional diguanylate cyclase/phosphodiesterase</fullName>
    </submittedName>
</protein>
<dbReference type="NCBIfam" id="TIGR00254">
    <property type="entry name" value="GGDEF"/>
    <property type="match status" value="1"/>
</dbReference>
<dbReference type="InterPro" id="IPR052155">
    <property type="entry name" value="Biofilm_reg_signaling"/>
</dbReference>
<keyword evidence="1" id="KW-1133">Transmembrane helix</keyword>
<sequence>MTPLRVALVYFISALMWIIFSDNLLHFLVERPDYLLRYQSLKGIAFVLLSSGLVYWLAVRLHKALSREMHSRKSHLNQLRRKAYTDDLTGLPNRRMGLRSLRRLLHLHQQKEVPVFFGLLFIDLDNFKHINDTLGHSIGDKVIVAAARRLEGCLQFDEILIRHGGDEFIIILNQVNGRECLESYGKRILDMFNDPIVVDGMSLLVSASIGITRYPEDGTSSTILMRNADLALHFSKKYKPALRFYDETMSASFRYRFDLEQGLRKALIDSELQVYYQPFYAPGSGELVGAEALVRWPDKTGFVSPADFIPVAESTGQIRALGALVLKRACCDTRLLSEQLGKKLVIAVNVSPVQFASNDIIADLQEAINISGIDATQVVLEITEGVFIGQIAGAARLLEEVVAMGVRLSMDDFGQGYSSLSYLRMHPFSFLKIDKLFIQGMVQSPQDYALVQASVAMAQALQLGIVAEGVETREQLEMLESLSVDYAQGFYLARPMAFDEYQKVANIKHV</sequence>
<dbReference type="RefSeq" id="WP_193909663.1">
    <property type="nucleotide sequence ID" value="NZ_PRDL01000001.1"/>
</dbReference>
<feature type="domain" description="GGDEF" evidence="3">
    <location>
        <begin position="115"/>
        <end position="247"/>
    </location>
</feature>
<dbReference type="PANTHER" id="PTHR44757:SF2">
    <property type="entry name" value="BIOFILM ARCHITECTURE MAINTENANCE PROTEIN MBAA"/>
    <property type="match status" value="1"/>
</dbReference>
<dbReference type="InterPro" id="IPR001633">
    <property type="entry name" value="EAL_dom"/>
</dbReference>
<evidence type="ECO:0000259" key="3">
    <source>
        <dbReference type="PROSITE" id="PS50887"/>
    </source>
</evidence>
<feature type="transmembrane region" description="Helical" evidence="1">
    <location>
        <begin position="41"/>
        <end position="59"/>
    </location>
</feature>
<organism evidence="4 5">
    <name type="scientific">Cellvibrio polysaccharolyticus</name>
    <dbReference type="NCBI Taxonomy" id="2082724"/>
    <lineage>
        <taxon>Bacteria</taxon>
        <taxon>Pseudomonadati</taxon>
        <taxon>Pseudomonadota</taxon>
        <taxon>Gammaproteobacteria</taxon>
        <taxon>Cellvibrionales</taxon>
        <taxon>Cellvibrionaceae</taxon>
        <taxon>Cellvibrio</taxon>
    </lineage>
</organism>
<dbReference type="Pfam" id="PF00990">
    <property type="entry name" value="GGDEF"/>
    <property type="match status" value="1"/>
</dbReference>
<dbReference type="AlphaFoldDB" id="A0A928V3N3"/>
<dbReference type="CDD" id="cd01948">
    <property type="entry name" value="EAL"/>
    <property type="match status" value="1"/>
</dbReference>
<dbReference type="PANTHER" id="PTHR44757">
    <property type="entry name" value="DIGUANYLATE CYCLASE DGCP"/>
    <property type="match status" value="1"/>
</dbReference>
<dbReference type="InterPro" id="IPR029787">
    <property type="entry name" value="Nucleotide_cyclase"/>
</dbReference>
<keyword evidence="1" id="KW-0812">Transmembrane</keyword>
<keyword evidence="5" id="KW-1185">Reference proteome</keyword>
<dbReference type="Pfam" id="PF00563">
    <property type="entry name" value="EAL"/>
    <property type="match status" value="1"/>
</dbReference>
<dbReference type="PROSITE" id="PS50883">
    <property type="entry name" value="EAL"/>
    <property type="match status" value="1"/>
</dbReference>
<gene>
    <name evidence="4" type="ORF">C4F51_10860</name>
</gene>
<dbReference type="PROSITE" id="PS50887">
    <property type="entry name" value="GGDEF"/>
    <property type="match status" value="1"/>
</dbReference>
<feature type="transmembrane region" description="Helical" evidence="1">
    <location>
        <begin position="7"/>
        <end position="29"/>
    </location>
</feature>
<dbReference type="SUPFAM" id="SSF141868">
    <property type="entry name" value="EAL domain-like"/>
    <property type="match status" value="1"/>
</dbReference>
<evidence type="ECO:0000313" key="5">
    <source>
        <dbReference type="Proteomes" id="UP000652567"/>
    </source>
</evidence>
<keyword evidence="1" id="KW-0472">Membrane</keyword>
<name>A0A928V3N3_9GAMM</name>
<dbReference type="Gene3D" id="3.30.70.270">
    <property type="match status" value="1"/>
</dbReference>
<accession>A0A928V3N3</accession>
<dbReference type="CDD" id="cd01949">
    <property type="entry name" value="GGDEF"/>
    <property type="match status" value="1"/>
</dbReference>
<dbReference type="EMBL" id="PRDL01000001">
    <property type="protein sequence ID" value="MBE8717682.1"/>
    <property type="molecule type" value="Genomic_DNA"/>
</dbReference>
<dbReference type="SUPFAM" id="SSF55073">
    <property type="entry name" value="Nucleotide cyclase"/>
    <property type="match status" value="1"/>
</dbReference>
<dbReference type="InterPro" id="IPR043128">
    <property type="entry name" value="Rev_trsase/Diguanyl_cyclase"/>
</dbReference>
<proteinExistence type="predicted"/>
<feature type="domain" description="EAL" evidence="2">
    <location>
        <begin position="256"/>
        <end position="509"/>
    </location>
</feature>
<dbReference type="SMART" id="SM00052">
    <property type="entry name" value="EAL"/>
    <property type="match status" value="1"/>
</dbReference>
<dbReference type="SMART" id="SM00267">
    <property type="entry name" value="GGDEF"/>
    <property type="match status" value="1"/>
</dbReference>
<dbReference type="InterPro" id="IPR000160">
    <property type="entry name" value="GGDEF_dom"/>
</dbReference>